<evidence type="ECO:0000313" key="1">
    <source>
        <dbReference type="EMBL" id="KAI3830213.1"/>
    </source>
</evidence>
<reference evidence="2" key="1">
    <citation type="journal article" date="2022" name="Mol. Ecol. Resour.">
        <title>The genomes of chicory, endive, great burdock and yacon provide insights into Asteraceae palaeo-polyploidization history and plant inulin production.</title>
        <authorList>
            <person name="Fan W."/>
            <person name="Wang S."/>
            <person name="Wang H."/>
            <person name="Wang A."/>
            <person name="Jiang F."/>
            <person name="Liu H."/>
            <person name="Zhao H."/>
            <person name="Xu D."/>
            <person name="Zhang Y."/>
        </authorList>
    </citation>
    <scope>NUCLEOTIDE SEQUENCE [LARGE SCALE GENOMIC DNA]</scope>
    <source>
        <strain evidence="2">cv. Yunnan</strain>
    </source>
</reference>
<comment type="caution">
    <text evidence="1">The sequence shown here is derived from an EMBL/GenBank/DDBJ whole genome shotgun (WGS) entry which is preliminary data.</text>
</comment>
<organism evidence="1 2">
    <name type="scientific">Smallanthus sonchifolius</name>
    <dbReference type="NCBI Taxonomy" id="185202"/>
    <lineage>
        <taxon>Eukaryota</taxon>
        <taxon>Viridiplantae</taxon>
        <taxon>Streptophyta</taxon>
        <taxon>Embryophyta</taxon>
        <taxon>Tracheophyta</taxon>
        <taxon>Spermatophyta</taxon>
        <taxon>Magnoliopsida</taxon>
        <taxon>eudicotyledons</taxon>
        <taxon>Gunneridae</taxon>
        <taxon>Pentapetalae</taxon>
        <taxon>asterids</taxon>
        <taxon>campanulids</taxon>
        <taxon>Asterales</taxon>
        <taxon>Asteraceae</taxon>
        <taxon>Asteroideae</taxon>
        <taxon>Heliantheae alliance</taxon>
        <taxon>Millerieae</taxon>
        <taxon>Smallanthus</taxon>
    </lineage>
</organism>
<dbReference type="EMBL" id="CM042018">
    <property type="protein sequence ID" value="KAI3830213.1"/>
    <property type="molecule type" value="Genomic_DNA"/>
</dbReference>
<sequence>MQKNLKFIGRDHKRSGLSVGINRKPGSENILNCDNWHSALECDRCRYKARHHVHEDSDEELGSIIAGLISRKVILLSGF</sequence>
<keyword evidence="2" id="KW-1185">Reference proteome</keyword>
<protein>
    <submittedName>
        <fullName evidence="1">Uncharacterized protein</fullName>
    </submittedName>
</protein>
<proteinExistence type="predicted"/>
<accession>A0ACB9KDB4</accession>
<evidence type="ECO:0000313" key="2">
    <source>
        <dbReference type="Proteomes" id="UP001056120"/>
    </source>
</evidence>
<dbReference type="Proteomes" id="UP001056120">
    <property type="component" value="Linkage Group LG01"/>
</dbReference>
<reference evidence="1 2" key="2">
    <citation type="journal article" date="2022" name="Mol. Ecol. Resour.">
        <title>The genomes of chicory, endive, great burdock and yacon provide insights into Asteraceae paleo-polyploidization history and plant inulin production.</title>
        <authorList>
            <person name="Fan W."/>
            <person name="Wang S."/>
            <person name="Wang H."/>
            <person name="Wang A."/>
            <person name="Jiang F."/>
            <person name="Liu H."/>
            <person name="Zhao H."/>
            <person name="Xu D."/>
            <person name="Zhang Y."/>
        </authorList>
    </citation>
    <scope>NUCLEOTIDE SEQUENCE [LARGE SCALE GENOMIC DNA]</scope>
    <source>
        <strain evidence="2">cv. Yunnan</strain>
        <tissue evidence="1">Leaves</tissue>
    </source>
</reference>
<name>A0ACB9KDB4_9ASTR</name>
<gene>
    <name evidence="1" type="ORF">L1987_04347</name>
</gene>